<keyword evidence="1" id="KW-0732">Signal</keyword>
<evidence type="ECO:0000313" key="2">
    <source>
        <dbReference type="EMBL" id="EPF29406.1"/>
    </source>
</evidence>
<evidence type="ECO:0000256" key="1">
    <source>
        <dbReference type="SAM" id="SignalP"/>
    </source>
</evidence>
<name>A0AA87TGZ4_TREMD</name>
<dbReference type="AlphaFoldDB" id="A0AA87TGZ4"/>
<accession>A0AA87TGZ4</accession>
<feature type="chain" id="PRO_5041674204" evidence="1">
    <location>
        <begin position="20"/>
        <end position="503"/>
    </location>
</feature>
<organism evidence="2 3">
    <name type="scientific">Treponema medium ATCC 700293</name>
    <dbReference type="NCBI Taxonomy" id="1125700"/>
    <lineage>
        <taxon>Bacteria</taxon>
        <taxon>Pseudomonadati</taxon>
        <taxon>Spirochaetota</taxon>
        <taxon>Spirochaetia</taxon>
        <taxon>Spirochaetales</taxon>
        <taxon>Treponemataceae</taxon>
        <taxon>Treponema</taxon>
    </lineage>
</organism>
<evidence type="ECO:0000313" key="3">
    <source>
        <dbReference type="Proteomes" id="UP000014634"/>
    </source>
</evidence>
<dbReference type="Proteomes" id="UP000014634">
    <property type="component" value="Unassembled WGS sequence"/>
</dbReference>
<proteinExistence type="predicted"/>
<comment type="caution">
    <text evidence="2">The sequence shown here is derived from an EMBL/GenBank/DDBJ whole genome shotgun (WGS) entry which is preliminary data.</text>
</comment>
<dbReference type="EMBL" id="ATFE01000004">
    <property type="protein sequence ID" value="EPF29406.1"/>
    <property type="molecule type" value="Genomic_DNA"/>
</dbReference>
<reference evidence="2 3" key="1">
    <citation type="submission" date="2013-04" db="EMBL/GenBank/DDBJ databases">
        <title>The Genome Sequence of Treponema medium ATCC 700293.</title>
        <authorList>
            <consortium name="The Broad Institute Genomics Platform"/>
            <person name="Earl A."/>
            <person name="Ward D."/>
            <person name="Feldgarden M."/>
            <person name="Gevers D."/>
            <person name="Leonetti C."/>
            <person name="Blanton J.M."/>
            <person name="Dewhirst F.E."/>
            <person name="Izard J."/>
            <person name="Walker B."/>
            <person name="Young S."/>
            <person name="Zeng Q."/>
            <person name="Gargeya S."/>
            <person name="Fitzgerald M."/>
            <person name="Haas B."/>
            <person name="Abouelleil A."/>
            <person name="Allen A.W."/>
            <person name="Alvarado L."/>
            <person name="Arachchi H.M."/>
            <person name="Berlin A.M."/>
            <person name="Chapman S.B."/>
            <person name="Gainer-Dewar J."/>
            <person name="Goldberg J."/>
            <person name="Griggs A."/>
            <person name="Gujja S."/>
            <person name="Hansen M."/>
            <person name="Howarth C."/>
            <person name="Imamovic A."/>
            <person name="Ireland A."/>
            <person name="Larimer J."/>
            <person name="McCowan C."/>
            <person name="Murphy C."/>
            <person name="Pearson M."/>
            <person name="Poon T.W."/>
            <person name="Priest M."/>
            <person name="Roberts A."/>
            <person name="Saif S."/>
            <person name="Shea T."/>
            <person name="Sisk P."/>
            <person name="Sykes S."/>
            <person name="Wortman J."/>
            <person name="Nusbaum C."/>
            <person name="Birren B."/>
        </authorList>
    </citation>
    <scope>NUCLEOTIDE SEQUENCE [LARGE SCALE GENOMIC DNA]</scope>
    <source>
        <strain evidence="2 3">ATCC 700293</strain>
    </source>
</reference>
<gene>
    <name evidence="2" type="ORF">HMPREF9195_00692</name>
</gene>
<feature type="signal peptide" evidence="1">
    <location>
        <begin position="1"/>
        <end position="19"/>
    </location>
</feature>
<sequence length="503" mass="56042">MKKISALVFMVLLLSAVFAQDAAQTETGSLEDELFGGDTEALVTPEQANAETQKNGIALTGDLKTATLALESNKLRIGGSLNAELGLKYVWADPYTKKSNVKEAFLNPKQAVLQPTIGANLFFDARPIQDLKLYGKFIFEFPFEKSLNGTISITKEQMDEILKQYPALKTIPNFPRNGFGYPISVNGSPNFKIWELYTDFSTKDIAFFRFGKHTVKWGTGYFYSPADVINISRIDPQKPTEDREGPVSLRTHIVIPKTQYNIWLYLLPDTETFKPQYTAGAAKAEFVFGDWELGVGGWYRYEKAPRFITTLSGSIAGKVAVFAEGVFAWGSDYTYYKDDDVLTPYTVKNKPFFQATLGGSYSNENSHTTIAFQYYYNGFGYANTKATDRIADSAADALNKKNFTDPSLKKYENIAAMGNRGQHYIAFTVAQNKIGTEDLTANLFQQFAISELEGLTTLSLNWRIFKFVQMSTGPIFSYPLSPSSHSKGSIGYNLSFKLGGGKF</sequence>
<dbReference type="RefSeq" id="WP_016522662.1">
    <property type="nucleotide sequence ID" value="NZ_KE332517.1"/>
</dbReference>
<protein>
    <submittedName>
        <fullName evidence="2">Uncharacterized protein</fullName>
    </submittedName>
</protein>